<dbReference type="Proteomes" id="UP001319827">
    <property type="component" value="Chromosome"/>
</dbReference>
<dbReference type="SMART" id="SM00028">
    <property type="entry name" value="TPR"/>
    <property type="match status" value="4"/>
</dbReference>
<evidence type="ECO:0000313" key="2">
    <source>
        <dbReference type="EMBL" id="BCR02935.1"/>
    </source>
</evidence>
<keyword evidence="3" id="KW-1185">Reference proteome</keyword>
<keyword evidence="1" id="KW-0175">Coiled coil</keyword>
<reference evidence="2 3" key="2">
    <citation type="journal article" date="2021" name="Int. J. Syst. Evol. Microbiol.">
        <title>Isolation and Polyphasic Characterization of Desulfuromonas versatilis sp. Nov., an Electrogenic Bacteria Capable of Versatile Metabolism Isolated from a Graphene Oxide-Reducing Enrichment Culture.</title>
        <authorList>
            <person name="Xie L."/>
            <person name="Yoshida N."/>
            <person name="Ishii S."/>
            <person name="Meng L."/>
        </authorList>
    </citation>
    <scope>NUCLEOTIDE SEQUENCE [LARGE SCALE GENOMIC DNA]</scope>
    <source>
        <strain evidence="2 3">NIT-T3</strain>
    </source>
</reference>
<sequence>MEIQKLKKKLLKEELRERRKRNKKRRWTLVGLILLAGLAAGAGGTYYLRASESQLLERIQQAELLVHQEQFEKAADLYRQIHSRHRSSSLAPQALFSAGEILNLYLGNYQEAVLVFLLLEHDYPDSDLVLKAQEQVAEIYKNRLRDYNRAIVAYQKLLDSGAANPDRLQYEAADCYFRLNNFEQARIELESLVKAFPESPLLPEVHYRVAVTYSLEGLLKQAEAAYRRVIADWPESPYTIEARFGLASVLEEEERLDESLAILESLAGIYPNGEALAKKTDQVRERIRKKKAP</sequence>
<evidence type="ECO:0000313" key="3">
    <source>
        <dbReference type="Proteomes" id="UP001319827"/>
    </source>
</evidence>
<name>A0ABM8HQY1_9BACT</name>
<protein>
    <recommendedName>
        <fullName evidence="4">Tetratricopeptide repeat protein</fullName>
    </recommendedName>
</protein>
<dbReference type="EMBL" id="AP024355">
    <property type="protein sequence ID" value="BCR02935.1"/>
    <property type="molecule type" value="Genomic_DNA"/>
</dbReference>
<dbReference type="InterPro" id="IPR019734">
    <property type="entry name" value="TPR_rpt"/>
</dbReference>
<dbReference type="InterPro" id="IPR011990">
    <property type="entry name" value="TPR-like_helical_dom_sf"/>
</dbReference>
<accession>A0ABM8HQY1</accession>
<proteinExistence type="predicted"/>
<evidence type="ECO:0008006" key="4">
    <source>
        <dbReference type="Google" id="ProtNLM"/>
    </source>
</evidence>
<dbReference type="Gene3D" id="1.25.40.10">
    <property type="entry name" value="Tetratricopeptide repeat domain"/>
    <property type="match status" value="2"/>
</dbReference>
<reference evidence="2 3" key="1">
    <citation type="journal article" date="2016" name="C (Basel)">
        <title>Selective Growth of and Electricity Production by Marine Exoelectrogenic Bacteria in Self-Aggregated Hydrogel of Microbially Reduced Graphene Oxide.</title>
        <authorList>
            <person name="Yoshida N."/>
            <person name="Goto Y."/>
            <person name="Miyata Y."/>
        </authorList>
    </citation>
    <scope>NUCLEOTIDE SEQUENCE [LARGE SCALE GENOMIC DNA]</scope>
    <source>
        <strain evidence="2 3">NIT-T3</strain>
    </source>
</reference>
<dbReference type="Pfam" id="PF14559">
    <property type="entry name" value="TPR_19"/>
    <property type="match status" value="1"/>
</dbReference>
<gene>
    <name evidence="2" type="ORF">DESUT3_00040</name>
</gene>
<feature type="coiled-coil region" evidence="1">
    <location>
        <begin position="130"/>
        <end position="157"/>
    </location>
</feature>
<dbReference type="SUPFAM" id="SSF48452">
    <property type="entry name" value="TPR-like"/>
    <property type="match status" value="1"/>
</dbReference>
<dbReference type="RefSeq" id="WP_221250423.1">
    <property type="nucleotide sequence ID" value="NZ_AP024355.1"/>
</dbReference>
<dbReference type="Pfam" id="PF13432">
    <property type="entry name" value="TPR_16"/>
    <property type="match status" value="2"/>
</dbReference>
<evidence type="ECO:0000256" key="1">
    <source>
        <dbReference type="SAM" id="Coils"/>
    </source>
</evidence>
<organism evidence="2 3">
    <name type="scientific">Desulfuromonas versatilis</name>
    <dbReference type="NCBI Taxonomy" id="2802975"/>
    <lineage>
        <taxon>Bacteria</taxon>
        <taxon>Pseudomonadati</taxon>
        <taxon>Thermodesulfobacteriota</taxon>
        <taxon>Desulfuromonadia</taxon>
        <taxon>Desulfuromonadales</taxon>
        <taxon>Desulfuromonadaceae</taxon>
        <taxon>Desulfuromonas</taxon>
    </lineage>
</organism>